<dbReference type="Gene3D" id="3.30.565.10">
    <property type="entry name" value="Histidine kinase-like ATPase, C-terminal domain"/>
    <property type="match status" value="1"/>
</dbReference>
<dbReference type="EMBL" id="JACEQY010000084">
    <property type="protein sequence ID" value="MBA4867002.1"/>
    <property type="molecule type" value="Genomic_DNA"/>
</dbReference>
<reference evidence="11 12" key="1">
    <citation type="submission" date="2020-07" db="EMBL/GenBank/DDBJ databases">
        <title>Streptomyces isolated from Indian soil.</title>
        <authorList>
            <person name="Mandal S."/>
            <person name="Maiti P.K."/>
        </authorList>
    </citation>
    <scope>NUCLEOTIDE SEQUENCE [LARGE SCALE GENOMIC DNA]</scope>
    <source>
        <strain evidence="11 12">PSKA54</strain>
    </source>
</reference>
<evidence type="ECO:0000256" key="7">
    <source>
        <dbReference type="ARBA" id="ARBA00022989"/>
    </source>
</evidence>
<evidence type="ECO:0000256" key="8">
    <source>
        <dbReference type="SAM" id="MobiDB-lite"/>
    </source>
</evidence>
<evidence type="ECO:0000256" key="9">
    <source>
        <dbReference type="SAM" id="Phobius"/>
    </source>
</evidence>
<feature type="compositionally biased region" description="Acidic residues" evidence="8">
    <location>
        <begin position="427"/>
        <end position="438"/>
    </location>
</feature>
<dbReference type="Pfam" id="PF02518">
    <property type="entry name" value="HATPase_c"/>
    <property type="match status" value="1"/>
</dbReference>
<name>A0A7W2HKB5_9ACTN</name>
<dbReference type="InterPro" id="IPR050428">
    <property type="entry name" value="TCS_sensor_his_kinase"/>
</dbReference>
<evidence type="ECO:0000256" key="6">
    <source>
        <dbReference type="ARBA" id="ARBA00022777"/>
    </source>
</evidence>
<keyword evidence="5 9" id="KW-0812">Transmembrane</keyword>
<dbReference type="SUPFAM" id="SSF55874">
    <property type="entry name" value="ATPase domain of HSP90 chaperone/DNA topoisomerase II/histidine kinase"/>
    <property type="match status" value="1"/>
</dbReference>
<comment type="catalytic activity">
    <reaction evidence="1">
        <text>ATP + protein L-histidine = ADP + protein N-phospho-L-histidine.</text>
        <dbReference type="EC" id="2.7.13.3"/>
    </reaction>
</comment>
<dbReference type="GO" id="GO:0004673">
    <property type="term" value="F:protein histidine kinase activity"/>
    <property type="evidence" value="ECO:0007669"/>
    <property type="project" value="UniProtKB-EC"/>
</dbReference>
<proteinExistence type="predicted"/>
<evidence type="ECO:0000256" key="4">
    <source>
        <dbReference type="ARBA" id="ARBA00022679"/>
    </source>
</evidence>
<dbReference type="RefSeq" id="WP_181868338.1">
    <property type="nucleotide sequence ID" value="NZ_JACEQY010000084.1"/>
</dbReference>
<keyword evidence="9" id="KW-0472">Membrane</keyword>
<dbReference type="InterPro" id="IPR003594">
    <property type="entry name" value="HATPase_dom"/>
</dbReference>
<feature type="region of interest" description="Disordered" evidence="8">
    <location>
        <begin position="29"/>
        <end position="67"/>
    </location>
</feature>
<protein>
    <recommendedName>
        <fullName evidence="2">histidine kinase</fullName>
        <ecNumber evidence="2">2.7.13.3</ecNumber>
    </recommendedName>
</protein>
<dbReference type="InterPro" id="IPR013587">
    <property type="entry name" value="Nitrate/nitrite_sensing"/>
</dbReference>
<organism evidence="11 12">
    <name type="scientific">Streptomyces himalayensis subsp. aureolus</name>
    <dbReference type="NCBI Taxonomy" id="2758039"/>
    <lineage>
        <taxon>Bacteria</taxon>
        <taxon>Bacillati</taxon>
        <taxon>Actinomycetota</taxon>
        <taxon>Actinomycetes</taxon>
        <taxon>Kitasatosporales</taxon>
        <taxon>Streptomycetaceae</taxon>
        <taxon>Streptomyces</taxon>
        <taxon>Streptomyces himalayensis</taxon>
    </lineage>
</organism>
<evidence type="ECO:0000256" key="5">
    <source>
        <dbReference type="ARBA" id="ARBA00022692"/>
    </source>
</evidence>
<accession>A0A7W2HKB5</accession>
<evidence type="ECO:0000313" key="11">
    <source>
        <dbReference type="EMBL" id="MBA4867002.1"/>
    </source>
</evidence>
<dbReference type="InterPro" id="IPR005467">
    <property type="entry name" value="His_kinase_dom"/>
</dbReference>
<feature type="domain" description="Histidine kinase" evidence="10">
    <location>
        <begin position="592"/>
        <end position="705"/>
    </location>
</feature>
<evidence type="ECO:0000313" key="12">
    <source>
        <dbReference type="Proteomes" id="UP000586976"/>
    </source>
</evidence>
<keyword evidence="4" id="KW-0808">Transferase</keyword>
<dbReference type="PANTHER" id="PTHR45436">
    <property type="entry name" value="SENSOR HISTIDINE KINASE YKOH"/>
    <property type="match status" value="1"/>
</dbReference>
<comment type="caution">
    <text evidence="11">The sequence shown here is derived from an EMBL/GenBank/DDBJ whole genome shotgun (WGS) entry which is preliminary data.</text>
</comment>
<evidence type="ECO:0000256" key="1">
    <source>
        <dbReference type="ARBA" id="ARBA00000085"/>
    </source>
</evidence>
<evidence type="ECO:0000256" key="2">
    <source>
        <dbReference type="ARBA" id="ARBA00012438"/>
    </source>
</evidence>
<keyword evidence="7 9" id="KW-1133">Transmembrane helix</keyword>
<dbReference type="GO" id="GO:0005886">
    <property type="term" value="C:plasma membrane"/>
    <property type="evidence" value="ECO:0007669"/>
    <property type="project" value="TreeGrafter"/>
</dbReference>
<dbReference type="Gene3D" id="6.10.340.10">
    <property type="match status" value="1"/>
</dbReference>
<dbReference type="AlphaFoldDB" id="A0A7W2HKB5"/>
<keyword evidence="3" id="KW-0597">Phosphoprotein</keyword>
<keyword evidence="6" id="KW-0418">Kinase</keyword>
<feature type="region of interest" description="Disordered" evidence="8">
    <location>
        <begin position="424"/>
        <end position="452"/>
    </location>
</feature>
<evidence type="ECO:0000259" key="10">
    <source>
        <dbReference type="PROSITE" id="PS50109"/>
    </source>
</evidence>
<evidence type="ECO:0000256" key="3">
    <source>
        <dbReference type="ARBA" id="ARBA00022553"/>
    </source>
</evidence>
<dbReference type="PANTHER" id="PTHR45436:SF5">
    <property type="entry name" value="SENSOR HISTIDINE KINASE TRCS"/>
    <property type="match status" value="1"/>
</dbReference>
<dbReference type="GO" id="GO:0000160">
    <property type="term" value="P:phosphorelay signal transduction system"/>
    <property type="evidence" value="ECO:0007669"/>
    <property type="project" value="TreeGrafter"/>
</dbReference>
<feature type="transmembrane region" description="Helical" evidence="9">
    <location>
        <begin position="372"/>
        <end position="394"/>
    </location>
</feature>
<dbReference type="Proteomes" id="UP000586976">
    <property type="component" value="Unassembled WGS sequence"/>
</dbReference>
<dbReference type="EC" id="2.7.13.3" evidence="2"/>
<feature type="compositionally biased region" description="Gly residues" evidence="8">
    <location>
        <begin position="33"/>
        <end position="60"/>
    </location>
</feature>
<dbReference type="InterPro" id="IPR036890">
    <property type="entry name" value="HATPase_C_sf"/>
</dbReference>
<dbReference type="PROSITE" id="PS50109">
    <property type="entry name" value="HIS_KIN"/>
    <property type="match status" value="1"/>
</dbReference>
<keyword evidence="12" id="KW-1185">Reference proteome</keyword>
<dbReference type="SMART" id="SM00387">
    <property type="entry name" value="HATPase_c"/>
    <property type="match status" value="1"/>
</dbReference>
<sequence>MTGNTSHHRQMPTGRTTTARLLRLAPSLAGAEKGPGVGSPSGARSGSGTGPGRSGSGTGPGRRLRQLPGWRSIRGRVAVVLAVPTCLLLSLTGLGVADRAADWSAARDTVDQVGLLVRAQDLVRELQRERGLTNGLLGGAGKYRDDVDVQRARTDDVLAEVEAVLHEQSGDRPSAATTALEDALTPLDSLGITRDEVDAGSADRTRTLAFYTEAVTALIGAQSTRMPAGDHRITDGIQALQALARATEAVALERGSLNGVFAAGRFRAGEYLAFTEIRATRVAALDQYAELATPAQESELDAAFDTAAARRATAYEKRAEGGADGSTLSVDPSVWWSTMTTLVDDLHGVQRKVGEDVRAHAADAGSTATQQLGGFLALGALILAVATALAVLAARSITRPLSALADQADAVARSRLPAAVRRIQEAGPDDTGDLDEPVAPEPKEGGDEAPGSAREITRLAAALRNVERTAVGLAGEQAVLRRNTTESLASLGRRNQALLGRQLGLITTLESQELDPDALAELFELDHLATRMRRNAESLLVLAGAETPPRSWPGTVTMTEVVQSAVAEVEQYQRVQVPDLEQSRVRGHAVAEVSHLLAELVENALVFSPPAQPVEIYGWRDTGEYCLAIVDHGIGMSDEQLARANARLSGRESFLITSAGSAARAGGTLGHYVVGRLAARLGAHVELRRSQGPGTTAYVALPAAIVQRPDQQPAASAPAPG</sequence>
<dbReference type="Pfam" id="PF08376">
    <property type="entry name" value="NIT"/>
    <property type="match status" value="1"/>
</dbReference>
<gene>
    <name evidence="11" type="ORF">H1V43_38060</name>
</gene>